<reference evidence="3" key="1">
    <citation type="submission" date="2023-07" db="EMBL/GenBank/DDBJ databases">
        <title>Shewanella mangrovi sp. nov., an acetaldehyde- degrading bacterium isolated from mangrove sediment.</title>
        <authorList>
            <person name="Liu Y."/>
        </authorList>
    </citation>
    <scope>NUCLEOTIDE SEQUENCE [LARGE SCALE GENOMIC DNA]</scope>
    <source>
        <strain evidence="3">C32</strain>
    </source>
</reference>
<dbReference type="InterPro" id="IPR036411">
    <property type="entry name" value="TorD-like_sf"/>
</dbReference>
<accession>A0ABT2FIE0</accession>
<dbReference type="PANTHER" id="PTHR34227">
    <property type="entry name" value="CHAPERONE PROTEIN YCDY"/>
    <property type="match status" value="1"/>
</dbReference>
<dbReference type="InterPro" id="IPR020945">
    <property type="entry name" value="DMSO/NO3_reduct_chaperone"/>
</dbReference>
<evidence type="ECO:0000256" key="1">
    <source>
        <dbReference type="ARBA" id="ARBA00023186"/>
    </source>
</evidence>
<dbReference type="PANTHER" id="PTHR34227:SF13">
    <property type="entry name" value="TAT PROOFREADING CHAPERONE DMSD-RELATED"/>
    <property type="match status" value="1"/>
</dbReference>
<keyword evidence="3" id="KW-1185">Reference proteome</keyword>
<gene>
    <name evidence="2" type="ORF">L9G74_06595</name>
</gene>
<keyword evidence="1" id="KW-0143">Chaperone</keyword>
<evidence type="ECO:0000313" key="3">
    <source>
        <dbReference type="Proteomes" id="UP001201549"/>
    </source>
</evidence>
<dbReference type="SUPFAM" id="SSF89155">
    <property type="entry name" value="TorD-like"/>
    <property type="match status" value="1"/>
</dbReference>
<evidence type="ECO:0000313" key="2">
    <source>
        <dbReference type="EMBL" id="MCS4556100.1"/>
    </source>
</evidence>
<dbReference type="Gene3D" id="1.10.3480.10">
    <property type="entry name" value="TorD-like"/>
    <property type="match status" value="1"/>
</dbReference>
<protein>
    <submittedName>
        <fullName evidence="2">Molecular chaperone TorD family protein</fullName>
    </submittedName>
</protein>
<comment type="caution">
    <text evidence="2">The sequence shown here is derived from an EMBL/GenBank/DDBJ whole genome shotgun (WGS) entry which is preliminary data.</text>
</comment>
<dbReference type="Proteomes" id="UP001201549">
    <property type="component" value="Unassembled WGS sequence"/>
</dbReference>
<name>A0ABT2FIE0_9GAMM</name>
<proteinExistence type="predicted"/>
<sequence length="213" mass="23467">MTTTATAHLSELRAIANILHNVFFNEPTAPSISQLAHIFANNAWPPLSASTAQTQGLELLQQWSVAPDSLHPLKLEFGRLFIGPRMPAAPPWGSVYTDEQQLLNGSSTQALMQFFKTVGISFSLSCNQPLDHAGLIFAAIAVLLDNMAQSDNPALYQQQLHTLLQLHTAPWIFTFLDTVIDTTDSDFYRGFAYLAQAYLHTLQHQLLSDSVGS</sequence>
<dbReference type="InterPro" id="IPR050289">
    <property type="entry name" value="TorD/DmsD_chaperones"/>
</dbReference>
<organism evidence="2 3">
    <name type="scientific">Shewanella electrica</name>
    <dbReference type="NCBI Taxonomy" id="515560"/>
    <lineage>
        <taxon>Bacteria</taxon>
        <taxon>Pseudomonadati</taxon>
        <taxon>Pseudomonadota</taxon>
        <taxon>Gammaproteobacteria</taxon>
        <taxon>Alteromonadales</taxon>
        <taxon>Shewanellaceae</taxon>
        <taxon>Shewanella</taxon>
    </lineage>
</organism>
<dbReference type="EMBL" id="JAKOGG010000003">
    <property type="protein sequence ID" value="MCS4556100.1"/>
    <property type="molecule type" value="Genomic_DNA"/>
</dbReference>
<dbReference type="Pfam" id="PF02613">
    <property type="entry name" value="Nitrate_red_del"/>
    <property type="match status" value="1"/>
</dbReference>
<dbReference type="RefSeq" id="WP_238895503.1">
    <property type="nucleotide sequence ID" value="NZ_JAKOGG010000003.1"/>
</dbReference>